<protein>
    <submittedName>
        <fullName evidence="8">MFS transporter</fullName>
    </submittedName>
</protein>
<evidence type="ECO:0000256" key="3">
    <source>
        <dbReference type="ARBA" id="ARBA00022692"/>
    </source>
</evidence>
<dbReference type="PANTHER" id="PTHR43124:SF3">
    <property type="entry name" value="CHLORAMPHENICOL EFFLUX PUMP RV0191"/>
    <property type="match status" value="1"/>
</dbReference>
<feature type="transmembrane region" description="Helical" evidence="6">
    <location>
        <begin position="354"/>
        <end position="374"/>
    </location>
</feature>
<feature type="transmembrane region" description="Helical" evidence="6">
    <location>
        <begin position="327"/>
        <end position="348"/>
    </location>
</feature>
<keyword evidence="4 6" id="KW-1133">Transmembrane helix</keyword>
<dbReference type="EMBL" id="CP022272">
    <property type="protein sequence ID" value="ASJ98233.1"/>
    <property type="molecule type" value="Genomic_DNA"/>
</dbReference>
<dbReference type="InterPro" id="IPR050189">
    <property type="entry name" value="MFS_Efflux_Transporters"/>
</dbReference>
<proteinExistence type="predicted"/>
<dbReference type="PANTHER" id="PTHR43124">
    <property type="entry name" value="PURINE EFFLUX PUMP PBUE"/>
    <property type="match status" value="1"/>
</dbReference>
<feature type="transmembrane region" description="Helical" evidence="6">
    <location>
        <begin position="97"/>
        <end position="118"/>
    </location>
</feature>
<feature type="transmembrane region" description="Helical" evidence="6">
    <location>
        <begin position="271"/>
        <end position="290"/>
    </location>
</feature>
<dbReference type="Proteomes" id="UP000198233">
    <property type="component" value="Chromosome"/>
</dbReference>
<dbReference type="KEGG" id="smav:CFF01_17465"/>
<evidence type="ECO:0000256" key="4">
    <source>
        <dbReference type="ARBA" id="ARBA00022989"/>
    </source>
</evidence>
<evidence type="ECO:0000256" key="5">
    <source>
        <dbReference type="ARBA" id="ARBA00023136"/>
    </source>
</evidence>
<feature type="transmembrane region" description="Helical" evidence="6">
    <location>
        <begin position="158"/>
        <end position="177"/>
    </location>
</feature>
<evidence type="ECO:0000256" key="2">
    <source>
        <dbReference type="ARBA" id="ARBA00022475"/>
    </source>
</evidence>
<feature type="transmembrane region" description="Helical" evidence="6">
    <location>
        <begin position="206"/>
        <end position="225"/>
    </location>
</feature>
<keyword evidence="5 6" id="KW-0472">Membrane</keyword>
<dbReference type="InterPro" id="IPR020846">
    <property type="entry name" value="MFS_dom"/>
</dbReference>
<keyword evidence="3 6" id="KW-0812">Transmembrane</keyword>
<reference evidence="8 9" key="1">
    <citation type="submission" date="2017-06" db="EMBL/GenBank/DDBJ databases">
        <title>Complete genome sequence of Shewanella marisflavi EP1 associated with anaerobic 2,4-dinitrotoluene reduction and salt tolerance.</title>
        <authorList>
            <person name="Huang J."/>
        </authorList>
    </citation>
    <scope>NUCLEOTIDE SEQUENCE [LARGE SCALE GENOMIC DNA]</scope>
    <source>
        <strain evidence="8 9">EP1</strain>
    </source>
</reference>
<sequence>MKATPSIPLMVLLMMFPQIVETLYSPALPHIAAGFEVPQAMAGQTLSIYFLAFALGVVCWGILCDHLGRRTTLLLGLLLYGIAAFAALWVPSFDWLLTMRALSAFGAAVGSVVTQTMLRDSFDGIALAKVFAYMGIGIAIGPVIGMSVGGLLADLGGYRAIFLTLCLLAVLLFGICLQRLPETRPAGQLPGSIWSLSKRMVKDGHIWHYATLVAGFNVLLFSYYLQGPFLFQRLGLSMQAFGYSGVVLALGTLIGSAVNKGLLQRGMMSQRLLQLACLLALTGAIGVYFTETHLGFLLPMAIIVAAFGIAIPNLLSQALVDYRDQAGTAGALFGLLYYLLIALGLVLVSLTGQLGGSLVITALLLTLATLLGKLRSLIPLGSR</sequence>
<dbReference type="PROSITE" id="PS50850">
    <property type="entry name" value="MFS"/>
    <property type="match status" value="1"/>
</dbReference>
<comment type="subcellular location">
    <subcellularLocation>
        <location evidence="1">Cell membrane</location>
        <topology evidence="1">Multi-pass membrane protein</topology>
    </subcellularLocation>
</comment>
<dbReference type="SUPFAM" id="SSF103473">
    <property type="entry name" value="MFS general substrate transporter"/>
    <property type="match status" value="1"/>
</dbReference>
<evidence type="ECO:0000256" key="1">
    <source>
        <dbReference type="ARBA" id="ARBA00004651"/>
    </source>
</evidence>
<name>A0AAC9U2J7_9GAMM</name>
<dbReference type="InterPro" id="IPR036259">
    <property type="entry name" value="MFS_trans_sf"/>
</dbReference>
<gene>
    <name evidence="8" type="ORF">CFF01_17465</name>
</gene>
<dbReference type="GO" id="GO:0005886">
    <property type="term" value="C:plasma membrane"/>
    <property type="evidence" value="ECO:0007669"/>
    <property type="project" value="UniProtKB-SubCell"/>
</dbReference>
<evidence type="ECO:0000313" key="9">
    <source>
        <dbReference type="Proteomes" id="UP000198233"/>
    </source>
</evidence>
<feature type="transmembrane region" description="Helical" evidence="6">
    <location>
        <begin position="71"/>
        <end position="91"/>
    </location>
</feature>
<feature type="transmembrane region" description="Helical" evidence="6">
    <location>
        <begin position="240"/>
        <end position="259"/>
    </location>
</feature>
<feature type="domain" description="Major facilitator superfamily (MFS) profile" evidence="7">
    <location>
        <begin position="1"/>
        <end position="383"/>
    </location>
</feature>
<dbReference type="RefSeq" id="WP_088905626.1">
    <property type="nucleotide sequence ID" value="NZ_CP022272.1"/>
</dbReference>
<evidence type="ECO:0000259" key="7">
    <source>
        <dbReference type="PROSITE" id="PS50850"/>
    </source>
</evidence>
<dbReference type="InterPro" id="IPR011701">
    <property type="entry name" value="MFS"/>
</dbReference>
<accession>A0AAC9U2J7</accession>
<dbReference type="Gene3D" id="1.20.1720.10">
    <property type="entry name" value="Multidrug resistance protein D"/>
    <property type="match status" value="1"/>
</dbReference>
<evidence type="ECO:0000256" key="6">
    <source>
        <dbReference type="SAM" id="Phobius"/>
    </source>
</evidence>
<organism evidence="8 9">
    <name type="scientific">Shewanella marisflavi</name>
    <dbReference type="NCBI Taxonomy" id="260364"/>
    <lineage>
        <taxon>Bacteria</taxon>
        <taxon>Pseudomonadati</taxon>
        <taxon>Pseudomonadota</taxon>
        <taxon>Gammaproteobacteria</taxon>
        <taxon>Alteromonadales</taxon>
        <taxon>Shewanellaceae</taxon>
        <taxon>Shewanella</taxon>
    </lineage>
</organism>
<keyword evidence="2" id="KW-1003">Cell membrane</keyword>
<feature type="transmembrane region" description="Helical" evidence="6">
    <location>
        <begin position="130"/>
        <end position="152"/>
    </location>
</feature>
<feature type="transmembrane region" description="Helical" evidence="6">
    <location>
        <begin position="46"/>
        <end position="64"/>
    </location>
</feature>
<dbReference type="AlphaFoldDB" id="A0AAC9U2J7"/>
<evidence type="ECO:0000313" key="8">
    <source>
        <dbReference type="EMBL" id="ASJ98233.1"/>
    </source>
</evidence>
<dbReference type="GO" id="GO:0022857">
    <property type="term" value="F:transmembrane transporter activity"/>
    <property type="evidence" value="ECO:0007669"/>
    <property type="project" value="InterPro"/>
</dbReference>
<feature type="transmembrane region" description="Helical" evidence="6">
    <location>
        <begin position="296"/>
        <end position="315"/>
    </location>
</feature>
<dbReference type="Pfam" id="PF07690">
    <property type="entry name" value="MFS_1"/>
    <property type="match status" value="1"/>
</dbReference>